<reference evidence="1" key="1">
    <citation type="submission" date="2015-10" db="EMBL/GenBank/DDBJ databases">
        <title>EvidentialGene: Evidence-directed Construction of Complete mRNA Transcriptomes without Genomes.</title>
        <authorList>
            <person name="Gilbert D.G."/>
        </authorList>
    </citation>
    <scope>NUCLEOTIDE SEQUENCE</scope>
</reference>
<protein>
    <submittedName>
        <fullName evidence="1">Uncharacterized protein</fullName>
    </submittedName>
</protein>
<proteinExistence type="predicted"/>
<accession>A0A0P5EJA9</accession>
<organism evidence="1">
    <name type="scientific">Daphnia magna</name>
    <dbReference type="NCBI Taxonomy" id="35525"/>
    <lineage>
        <taxon>Eukaryota</taxon>
        <taxon>Metazoa</taxon>
        <taxon>Ecdysozoa</taxon>
        <taxon>Arthropoda</taxon>
        <taxon>Crustacea</taxon>
        <taxon>Branchiopoda</taxon>
        <taxon>Diplostraca</taxon>
        <taxon>Cladocera</taxon>
        <taxon>Anomopoda</taxon>
        <taxon>Daphniidae</taxon>
        <taxon>Daphnia</taxon>
    </lineage>
</organism>
<sequence length="90" mass="10524">MTTSLNRRFLFNSKLRSALNKERSRLKNNSHAFVDFLIWYRFIQSYCGVCSPNTCLSGASPRHQQWGSIATVTFPPNGNYYFYFLFVLLN</sequence>
<name>A0A0P5EJA9_9CRUS</name>
<evidence type="ECO:0000313" key="1">
    <source>
        <dbReference type="EMBL" id="JAN59883.1"/>
    </source>
</evidence>
<dbReference type="AlphaFoldDB" id="A0A0P5EJA9"/>
<dbReference type="EMBL" id="GDIQ01034854">
    <property type="protein sequence ID" value="JAN59883.1"/>
    <property type="molecule type" value="Transcribed_RNA"/>
</dbReference>